<dbReference type="OrthoDB" id="9814363at2"/>
<dbReference type="Gene3D" id="3.30.450.20">
    <property type="entry name" value="PAS domain"/>
    <property type="match status" value="2"/>
</dbReference>
<dbReference type="PROSITE" id="PS50885">
    <property type="entry name" value="HAMP"/>
    <property type="match status" value="1"/>
</dbReference>
<dbReference type="EMBL" id="FWXH01000002">
    <property type="protein sequence ID" value="SMC19471.1"/>
    <property type="molecule type" value="Genomic_DNA"/>
</dbReference>
<dbReference type="GO" id="GO:0006935">
    <property type="term" value="P:chemotaxis"/>
    <property type="evidence" value="ECO:0007669"/>
    <property type="project" value="UniProtKB-KW"/>
</dbReference>
<evidence type="ECO:0000313" key="15">
    <source>
        <dbReference type="Proteomes" id="UP000192468"/>
    </source>
</evidence>
<dbReference type="InterPro" id="IPR004089">
    <property type="entry name" value="MCPsignal_dom"/>
</dbReference>
<feature type="domain" description="HAMP" evidence="13">
    <location>
        <begin position="306"/>
        <end position="362"/>
    </location>
</feature>
<comment type="similarity">
    <text evidence="8">Belongs to the methyl-accepting chemotaxis (MCP) protein family.</text>
</comment>
<dbReference type="GO" id="GO:0005886">
    <property type="term" value="C:plasma membrane"/>
    <property type="evidence" value="ECO:0007669"/>
    <property type="project" value="UniProtKB-SubCell"/>
</dbReference>
<keyword evidence="2" id="KW-1003">Cell membrane</keyword>
<dbReference type="CDD" id="cd12912">
    <property type="entry name" value="PDC2_MCP_like"/>
    <property type="match status" value="1"/>
</dbReference>
<evidence type="ECO:0000259" key="12">
    <source>
        <dbReference type="PROSITE" id="PS50111"/>
    </source>
</evidence>
<evidence type="ECO:0000256" key="6">
    <source>
        <dbReference type="ARBA" id="ARBA00023136"/>
    </source>
</evidence>
<dbReference type="InterPro" id="IPR003660">
    <property type="entry name" value="HAMP_dom"/>
</dbReference>
<feature type="transmembrane region" description="Helical" evidence="11">
    <location>
        <begin position="283"/>
        <end position="304"/>
    </location>
</feature>
<keyword evidence="4 11" id="KW-0812">Transmembrane</keyword>
<gene>
    <name evidence="14" type="ORF">SAMN02745134_00844</name>
</gene>
<dbReference type="SUPFAM" id="SSF103190">
    <property type="entry name" value="Sensory domain-like"/>
    <property type="match status" value="1"/>
</dbReference>
<evidence type="ECO:0000256" key="7">
    <source>
        <dbReference type="ARBA" id="ARBA00023224"/>
    </source>
</evidence>
<dbReference type="Proteomes" id="UP000192468">
    <property type="component" value="Unassembled WGS sequence"/>
</dbReference>
<name>A0A1W1X7H4_9CLOT</name>
<evidence type="ECO:0000259" key="13">
    <source>
        <dbReference type="PROSITE" id="PS50885"/>
    </source>
</evidence>
<dbReference type="PANTHER" id="PTHR32089:SF112">
    <property type="entry name" value="LYSOZYME-LIKE PROTEIN-RELATED"/>
    <property type="match status" value="1"/>
</dbReference>
<keyword evidence="5 11" id="KW-1133">Transmembrane helix</keyword>
<evidence type="ECO:0000256" key="3">
    <source>
        <dbReference type="ARBA" id="ARBA00022500"/>
    </source>
</evidence>
<dbReference type="SUPFAM" id="SSF58104">
    <property type="entry name" value="Methyl-accepting chemotaxis protein (MCP) signaling domain"/>
    <property type="match status" value="1"/>
</dbReference>
<dbReference type="PANTHER" id="PTHR32089">
    <property type="entry name" value="METHYL-ACCEPTING CHEMOTAXIS PROTEIN MCPB"/>
    <property type="match status" value="1"/>
</dbReference>
<keyword evidence="7 9" id="KW-0807">Transducer</keyword>
<dbReference type="Pfam" id="PF02743">
    <property type="entry name" value="dCache_1"/>
    <property type="match status" value="1"/>
</dbReference>
<evidence type="ECO:0000256" key="8">
    <source>
        <dbReference type="ARBA" id="ARBA00029447"/>
    </source>
</evidence>
<evidence type="ECO:0000256" key="4">
    <source>
        <dbReference type="ARBA" id="ARBA00022692"/>
    </source>
</evidence>
<evidence type="ECO:0000256" key="5">
    <source>
        <dbReference type="ARBA" id="ARBA00022989"/>
    </source>
</evidence>
<keyword evidence="15" id="KW-1185">Reference proteome</keyword>
<organism evidence="14 15">
    <name type="scientific">Clostridium acidisoli DSM 12555</name>
    <dbReference type="NCBI Taxonomy" id="1121291"/>
    <lineage>
        <taxon>Bacteria</taxon>
        <taxon>Bacillati</taxon>
        <taxon>Bacillota</taxon>
        <taxon>Clostridia</taxon>
        <taxon>Eubacteriales</taxon>
        <taxon>Clostridiaceae</taxon>
        <taxon>Clostridium</taxon>
    </lineage>
</organism>
<dbReference type="PROSITE" id="PS50111">
    <property type="entry name" value="CHEMOTAXIS_TRANSDUC_2"/>
    <property type="match status" value="1"/>
</dbReference>
<reference evidence="14 15" key="1">
    <citation type="submission" date="2017-04" db="EMBL/GenBank/DDBJ databases">
        <authorList>
            <person name="Afonso C.L."/>
            <person name="Miller P.J."/>
            <person name="Scott M.A."/>
            <person name="Spackman E."/>
            <person name="Goraichik I."/>
            <person name="Dimitrov K.M."/>
            <person name="Suarez D.L."/>
            <person name="Swayne D.E."/>
        </authorList>
    </citation>
    <scope>NUCLEOTIDE SEQUENCE [LARGE SCALE GENOMIC DNA]</scope>
    <source>
        <strain evidence="14 15">DSM 12555</strain>
    </source>
</reference>
<sequence>MKSLKSKFAVAMCSICILVLGASIIIGYSVSYKALNKEMADKTLITSQKYGEIINGWLDGQGKILKEIAGSVENTKEFNQKDVAAYLAQKIKTNPYTTDVYIGFKDKSFWDGSGWIPPSDYDATKRVWYEKALEKNGLIYTAPYLDAMTKKIVITIAKPISRDGQVVGVIGTDIYVDTITKIVEAAKPVSDSYGYLLDEDNDIMVHPNKTFKPTDKELKNVDKVMNGRYKDVVNTSKSGKGINLIDYDGTSRYFISSSIPVSGWTIGFAISTSEFKKPLSNLIYAYAVIALISIIICILFSLIFGSKITKPLIGLAKVLDRTSDFDLVNDTNYDYVLKHKDEIGVMGNSIKDLRQQLRSIIVTIKDNSTEVHKQSENVSVSIDETVKAVEEVTNAVEEVAKGSTEQAKESSLGLEKLNKLSSKIDDVVQSSNKVIEYSKTTEKVNSNVSENTKELYSKLTETSEATRQVSDNISVLSNKSESIGDIVKTIESIAEQTNLLALNAAIEAARAGESGKGFAVVAEEVRKLAEQTSSSTQEISNVIKEIQGEINNAKLNMDKAEKVNHEANESMKQSEKSFNTIGTSIGDMISTIEELSIKISGINKDKDSVVKSIENISAISEEAAAASEEVSASMEEQEASFEIINGSAKNLKGIVDELNSLVEKFKL</sequence>
<dbReference type="GO" id="GO:0007165">
    <property type="term" value="P:signal transduction"/>
    <property type="evidence" value="ECO:0007669"/>
    <property type="project" value="UniProtKB-KW"/>
</dbReference>
<evidence type="ECO:0000313" key="14">
    <source>
        <dbReference type="EMBL" id="SMC19471.1"/>
    </source>
</evidence>
<dbReference type="AlphaFoldDB" id="A0A1W1X7H4"/>
<dbReference type="CDD" id="cd11386">
    <property type="entry name" value="MCP_signal"/>
    <property type="match status" value="1"/>
</dbReference>
<dbReference type="RefSeq" id="WP_084114032.1">
    <property type="nucleotide sequence ID" value="NZ_FWXH01000002.1"/>
</dbReference>
<dbReference type="InterPro" id="IPR033479">
    <property type="entry name" value="dCache_1"/>
</dbReference>
<accession>A0A1W1X7H4</accession>
<evidence type="ECO:0000256" key="10">
    <source>
        <dbReference type="SAM" id="Coils"/>
    </source>
</evidence>
<keyword evidence="6 11" id="KW-0472">Membrane</keyword>
<keyword evidence="10" id="KW-0175">Coiled coil</keyword>
<keyword evidence="3" id="KW-0145">Chemotaxis</keyword>
<protein>
    <submittedName>
        <fullName evidence="14">Methyl-accepting chemotaxis sensory transducer with Cache sensor</fullName>
    </submittedName>
</protein>
<comment type="subcellular location">
    <subcellularLocation>
        <location evidence="1">Cell membrane</location>
        <topology evidence="1">Multi-pass membrane protein</topology>
    </subcellularLocation>
</comment>
<dbReference type="SMART" id="SM00283">
    <property type="entry name" value="MA"/>
    <property type="match status" value="1"/>
</dbReference>
<dbReference type="InterPro" id="IPR029151">
    <property type="entry name" value="Sensor-like_sf"/>
</dbReference>
<dbReference type="STRING" id="1121291.SAMN02745134_00844"/>
<feature type="coiled-coil region" evidence="10">
    <location>
        <begin position="543"/>
        <end position="577"/>
    </location>
</feature>
<evidence type="ECO:0000256" key="11">
    <source>
        <dbReference type="SAM" id="Phobius"/>
    </source>
</evidence>
<evidence type="ECO:0000256" key="2">
    <source>
        <dbReference type="ARBA" id="ARBA00022475"/>
    </source>
</evidence>
<dbReference type="Gene3D" id="1.10.287.950">
    <property type="entry name" value="Methyl-accepting chemotaxis protein"/>
    <property type="match status" value="1"/>
</dbReference>
<evidence type="ECO:0000256" key="1">
    <source>
        <dbReference type="ARBA" id="ARBA00004651"/>
    </source>
</evidence>
<evidence type="ECO:0000256" key="9">
    <source>
        <dbReference type="PROSITE-ProRule" id="PRU00284"/>
    </source>
</evidence>
<dbReference type="CDD" id="cd12913">
    <property type="entry name" value="PDC1_MCP_like"/>
    <property type="match status" value="1"/>
</dbReference>
<feature type="domain" description="Methyl-accepting transducer" evidence="12">
    <location>
        <begin position="381"/>
        <end position="638"/>
    </location>
</feature>
<proteinExistence type="inferred from homology"/>
<dbReference type="Pfam" id="PF00015">
    <property type="entry name" value="MCPsignal"/>
    <property type="match status" value="1"/>
</dbReference>